<keyword evidence="1" id="KW-0812">Transmembrane</keyword>
<keyword evidence="1" id="KW-0472">Membrane</keyword>
<dbReference type="Gene3D" id="3.40.50.1460">
    <property type="match status" value="1"/>
</dbReference>
<keyword evidence="1" id="KW-1133">Transmembrane helix</keyword>
<dbReference type="RefSeq" id="WP_311365172.1">
    <property type="nucleotide sequence ID" value="NZ_JAVRIC010000013.1"/>
</dbReference>
<feature type="transmembrane region" description="Helical" evidence="1">
    <location>
        <begin position="123"/>
        <end position="143"/>
    </location>
</feature>
<accession>A0ABU2WIT5</accession>
<dbReference type="InterPro" id="IPR001096">
    <property type="entry name" value="Peptidase_C13"/>
</dbReference>
<evidence type="ECO:0000256" key="1">
    <source>
        <dbReference type="SAM" id="Phobius"/>
    </source>
</evidence>
<feature type="transmembrane region" description="Helical" evidence="1">
    <location>
        <begin position="56"/>
        <end position="76"/>
    </location>
</feature>
<dbReference type="SUPFAM" id="SSF52129">
    <property type="entry name" value="Caspase-like"/>
    <property type="match status" value="1"/>
</dbReference>
<comment type="caution">
    <text evidence="2">The sequence shown here is derived from an EMBL/GenBank/DDBJ whole genome shotgun (WGS) entry which is preliminary data.</text>
</comment>
<evidence type="ECO:0000313" key="3">
    <source>
        <dbReference type="Proteomes" id="UP001254608"/>
    </source>
</evidence>
<proteinExistence type="predicted"/>
<protein>
    <submittedName>
        <fullName evidence="2">C13 family peptidase</fullName>
    </submittedName>
</protein>
<feature type="transmembrane region" description="Helical" evidence="1">
    <location>
        <begin position="155"/>
        <end position="172"/>
    </location>
</feature>
<dbReference type="InterPro" id="IPR029030">
    <property type="entry name" value="Caspase-like_dom_sf"/>
</dbReference>
<reference evidence="2 3" key="1">
    <citation type="submission" date="2023-09" db="EMBL/GenBank/DDBJ databases">
        <authorList>
            <person name="Rey-Velasco X."/>
        </authorList>
    </citation>
    <scope>NUCLEOTIDE SEQUENCE [LARGE SCALE GENOMIC DNA]</scope>
    <source>
        <strain evidence="2 3">W345</strain>
    </source>
</reference>
<keyword evidence="3" id="KW-1185">Reference proteome</keyword>
<evidence type="ECO:0000313" key="2">
    <source>
        <dbReference type="EMBL" id="MDT0497781.1"/>
    </source>
</evidence>
<dbReference type="Pfam" id="PF01650">
    <property type="entry name" value="Peptidase_C13"/>
    <property type="match status" value="1"/>
</dbReference>
<dbReference type="EMBL" id="JAVRIC010000013">
    <property type="protein sequence ID" value="MDT0497781.1"/>
    <property type="molecule type" value="Genomic_DNA"/>
</dbReference>
<sequence>MYNLGATLRIAAFRRFEASRLDSGAAQLTALLVLSVLFEAAVAALACAPAMQFNPWAIRGLAFDFLLLLAAGVFGARRAGAASALRAWMPLMIGLGLSVCFGPLSLLWTLAYRLVPDIGNTPLPLIVSLVLNAWWLCAALRGLDRFDPQVSAGRGIAGMGFVLVILSAWLIPRQYWFYPDYPQEPRPRLSGEVVSEMVLDLQPRLLVSALDALAPQRPGRVDSYFVAFAPYAEEDVFLRESRVIRKLMDTRFDTAGRSLLLANNDRSLRELPLATGSNLRRALAAIGRRIDRDEDLVILYLSSHGTASHELVTRYPPLRLGNVRPEMLRAWLDAAGIRFRVLVISACYSGGFVGPLRGTDTLVMTASDAEHTSFGCGSESDFTYFGKAVFDEQLRLTHSFENAFHAALPILRQREAAAGERFSNPQIEVGAGIRAPLARLEQRLDRSGQ</sequence>
<gene>
    <name evidence="2" type="ORF">RM530_10450</name>
</gene>
<name>A0ABU2WIT5_9GAMM</name>
<organism evidence="2 3">
    <name type="scientific">Banduia mediterranea</name>
    <dbReference type="NCBI Taxonomy" id="3075609"/>
    <lineage>
        <taxon>Bacteria</taxon>
        <taxon>Pseudomonadati</taxon>
        <taxon>Pseudomonadota</taxon>
        <taxon>Gammaproteobacteria</taxon>
        <taxon>Nevskiales</taxon>
        <taxon>Algiphilaceae</taxon>
        <taxon>Banduia</taxon>
    </lineage>
</organism>
<dbReference type="Proteomes" id="UP001254608">
    <property type="component" value="Unassembled WGS sequence"/>
</dbReference>
<feature type="transmembrane region" description="Helical" evidence="1">
    <location>
        <begin position="88"/>
        <end position="111"/>
    </location>
</feature>